<dbReference type="PRINTS" id="PR00081">
    <property type="entry name" value="GDHRDH"/>
</dbReference>
<dbReference type="STRING" id="675120.M2WJX0"/>
<dbReference type="InterPro" id="IPR002347">
    <property type="entry name" value="SDR_fam"/>
</dbReference>
<organism evidence="5 6">
    <name type="scientific">Dothistroma septosporum (strain NZE10 / CBS 128990)</name>
    <name type="common">Red band needle blight fungus</name>
    <name type="synonym">Mycosphaerella pini</name>
    <dbReference type="NCBI Taxonomy" id="675120"/>
    <lineage>
        <taxon>Eukaryota</taxon>
        <taxon>Fungi</taxon>
        <taxon>Dikarya</taxon>
        <taxon>Ascomycota</taxon>
        <taxon>Pezizomycotina</taxon>
        <taxon>Dothideomycetes</taxon>
        <taxon>Dothideomycetidae</taxon>
        <taxon>Mycosphaerellales</taxon>
        <taxon>Mycosphaerellaceae</taxon>
        <taxon>Dothistroma</taxon>
    </lineage>
</organism>
<keyword evidence="6" id="KW-1185">Reference proteome</keyword>
<evidence type="ECO:0000256" key="2">
    <source>
        <dbReference type="ARBA" id="ARBA00006484"/>
    </source>
</evidence>
<evidence type="ECO:0000256" key="4">
    <source>
        <dbReference type="ARBA" id="ARBA00023002"/>
    </source>
</evidence>
<comment type="similarity">
    <text evidence="2">Belongs to the short-chain dehydrogenases/reductases (SDR) family.</text>
</comment>
<reference evidence="5 6" key="2">
    <citation type="journal article" date="2012" name="PLoS Pathog.">
        <title>Diverse lifestyles and strategies of plant pathogenesis encoded in the genomes of eighteen Dothideomycetes fungi.</title>
        <authorList>
            <person name="Ohm R.A."/>
            <person name="Feau N."/>
            <person name="Henrissat B."/>
            <person name="Schoch C.L."/>
            <person name="Horwitz B.A."/>
            <person name="Barry K.W."/>
            <person name="Condon B.J."/>
            <person name="Copeland A.C."/>
            <person name="Dhillon B."/>
            <person name="Glaser F."/>
            <person name="Hesse C.N."/>
            <person name="Kosti I."/>
            <person name="LaButti K."/>
            <person name="Lindquist E.A."/>
            <person name="Lucas S."/>
            <person name="Salamov A.A."/>
            <person name="Bradshaw R.E."/>
            <person name="Ciuffetti L."/>
            <person name="Hamelin R.C."/>
            <person name="Kema G.H.J."/>
            <person name="Lawrence C."/>
            <person name="Scott J.A."/>
            <person name="Spatafora J.W."/>
            <person name="Turgeon B.G."/>
            <person name="de Wit P.J.G.M."/>
            <person name="Zhong S."/>
            <person name="Goodwin S.B."/>
            <person name="Grigoriev I.V."/>
        </authorList>
    </citation>
    <scope>NUCLEOTIDE SEQUENCE [LARGE SCALE GENOMIC DNA]</scope>
    <source>
        <strain evidence="6">NZE10 / CBS 128990</strain>
    </source>
</reference>
<dbReference type="Proteomes" id="UP000016933">
    <property type="component" value="Unassembled WGS sequence"/>
</dbReference>
<accession>M2WJX0</accession>
<protein>
    <submittedName>
        <fullName evidence="5">Uncharacterized protein</fullName>
    </submittedName>
</protein>
<dbReference type="GO" id="GO:0016491">
    <property type="term" value="F:oxidoreductase activity"/>
    <property type="evidence" value="ECO:0007669"/>
    <property type="project" value="UniProtKB-KW"/>
</dbReference>
<dbReference type="InterPro" id="IPR036291">
    <property type="entry name" value="NAD(P)-bd_dom_sf"/>
</dbReference>
<evidence type="ECO:0000256" key="3">
    <source>
        <dbReference type="ARBA" id="ARBA00022857"/>
    </source>
</evidence>
<dbReference type="OrthoDB" id="1933717at2759"/>
<dbReference type="Gene3D" id="3.40.50.720">
    <property type="entry name" value="NAD(P)-binding Rossmann-like Domain"/>
    <property type="match status" value="1"/>
</dbReference>
<dbReference type="OMA" id="AGCLEEW"/>
<dbReference type="Pfam" id="PF00106">
    <property type="entry name" value="adh_short"/>
    <property type="match status" value="1"/>
</dbReference>
<dbReference type="PANTHER" id="PTHR43391">
    <property type="entry name" value="RETINOL DEHYDROGENASE-RELATED"/>
    <property type="match status" value="1"/>
</dbReference>
<dbReference type="CDD" id="cd05233">
    <property type="entry name" value="SDR_c"/>
    <property type="match status" value="1"/>
</dbReference>
<dbReference type="eggNOG" id="KOG0725">
    <property type="taxonomic scope" value="Eukaryota"/>
</dbReference>
<sequence length="302" mass="32914">MSQQPGSQLASNGFDFTPTIHSDTYEYIKPEQFDLNGKAVLITGASKGVGLHAALSFARAGASYIAIAARTSMKDLESDLITAAKEAGKQPPQVLALNLDVTSEDSVAAAAKEVETSFGRLDILLNNAGYLERFLKPHEQDPTDWWRVWEVNIKGVYLVTRAFLPLILKSQDSLKTILNVSSIGAHALMSGASGYQMGKLALLRFGEFLNTDYGEQGLLAFGIHPGGVPTELAKGMPDNMHSVLIDSPGLAGDTIVWLTAQRKEWLEGRYVSVTWDMKELEGKREKIESGDLLKVRMDVGTE</sequence>
<keyword evidence="3" id="KW-0521">NADP</keyword>
<reference evidence="6" key="1">
    <citation type="journal article" date="2012" name="PLoS Genet.">
        <title>The genomes of the fungal plant pathogens Cladosporium fulvum and Dothistroma septosporum reveal adaptation to different hosts and lifestyles but also signatures of common ancestry.</title>
        <authorList>
            <person name="de Wit P.J.G.M."/>
            <person name="van der Burgt A."/>
            <person name="Oekmen B."/>
            <person name="Stergiopoulos I."/>
            <person name="Abd-Elsalam K.A."/>
            <person name="Aerts A.L."/>
            <person name="Bahkali A.H."/>
            <person name="Beenen H.G."/>
            <person name="Chettri P."/>
            <person name="Cox M.P."/>
            <person name="Datema E."/>
            <person name="de Vries R.P."/>
            <person name="Dhillon B."/>
            <person name="Ganley A.R."/>
            <person name="Griffiths S.A."/>
            <person name="Guo Y."/>
            <person name="Hamelin R.C."/>
            <person name="Henrissat B."/>
            <person name="Kabir M.S."/>
            <person name="Jashni M.K."/>
            <person name="Kema G."/>
            <person name="Klaubauf S."/>
            <person name="Lapidus A."/>
            <person name="Levasseur A."/>
            <person name="Lindquist E."/>
            <person name="Mehrabi R."/>
            <person name="Ohm R.A."/>
            <person name="Owen T.J."/>
            <person name="Salamov A."/>
            <person name="Schwelm A."/>
            <person name="Schijlen E."/>
            <person name="Sun H."/>
            <person name="van den Burg H.A."/>
            <person name="van Ham R.C.H.J."/>
            <person name="Zhang S."/>
            <person name="Goodwin S.B."/>
            <person name="Grigoriev I.V."/>
            <person name="Collemare J."/>
            <person name="Bradshaw R.E."/>
        </authorList>
    </citation>
    <scope>NUCLEOTIDE SEQUENCE [LARGE SCALE GENOMIC DNA]</scope>
    <source>
        <strain evidence="6">NZE10 / CBS 128990</strain>
    </source>
</reference>
<dbReference type="SUPFAM" id="SSF51735">
    <property type="entry name" value="NAD(P)-binding Rossmann-fold domains"/>
    <property type="match status" value="1"/>
</dbReference>
<dbReference type="AlphaFoldDB" id="M2WJX0"/>
<evidence type="ECO:0000313" key="5">
    <source>
        <dbReference type="EMBL" id="EME39253.1"/>
    </source>
</evidence>
<name>M2WJX0_DOTSN</name>
<dbReference type="HOGENOM" id="CLU_010194_8_0_1"/>
<dbReference type="PANTHER" id="PTHR43391:SF14">
    <property type="entry name" value="DEHYDROGENASE_REDUCTASE SDR FAMILY PROTEIN 7-LIKE"/>
    <property type="match status" value="1"/>
</dbReference>
<dbReference type="EMBL" id="KB446545">
    <property type="protein sequence ID" value="EME39253.1"/>
    <property type="molecule type" value="Genomic_DNA"/>
</dbReference>
<keyword evidence="4" id="KW-0560">Oxidoreductase</keyword>
<evidence type="ECO:0000313" key="6">
    <source>
        <dbReference type="Proteomes" id="UP000016933"/>
    </source>
</evidence>
<gene>
    <name evidence="5" type="ORF">DOTSEDRAFT_179713</name>
</gene>
<comment type="pathway">
    <text evidence="1">Mycotoxin biosynthesis.</text>
</comment>
<proteinExistence type="inferred from homology"/>
<evidence type="ECO:0000256" key="1">
    <source>
        <dbReference type="ARBA" id="ARBA00004685"/>
    </source>
</evidence>